<organism evidence="2 3">
    <name type="scientific">Fulvivirga kasyanovii</name>
    <dbReference type="NCBI Taxonomy" id="396812"/>
    <lineage>
        <taxon>Bacteria</taxon>
        <taxon>Pseudomonadati</taxon>
        <taxon>Bacteroidota</taxon>
        <taxon>Cytophagia</taxon>
        <taxon>Cytophagales</taxon>
        <taxon>Fulvivirgaceae</taxon>
        <taxon>Fulvivirga</taxon>
    </lineage>
</organism>
<dbReference type="PROSITE" id="PS50042">
    <property type="entry name" value="CNMP_BINDING_3"/>
    <property type="match status" value="1"/>
</dbReference>
<evidence type="ECO:0000313" key="3">
    <source>
        <dbReference type="Proteomes" id="UP000798808"/>
    </source>
</evidence>
<comment type="caution">
    <text evidence="2">The sequence shown here is derived from an EMBL/GenBank/DDBJ whole genome shotgun (WGS) entry which is preliminary data.</text>
</comment>
<dbReference type="InterPro" id="IPR014710">
    <property type="entry name" value="RmlC-like_jellyroll"/>
</dbReference>
<proteinExistence type="predicted"/>
<feature type="domain" description="Cyclic nucleotide-binding" evidence="1">
    <location>
        <begin position="11"/>
        <end position="70"/>
    </location>
</feature>
<dbReference type="SUPFAM" id="SSF51206">
    <property type="entry name" value="cAMP-binding domain-like"/>
    <property type="match status" value="1"/>
</dbReference>
<dbReference type="CDD" id="cd00038">
    <property type="entry name" value="CAP_ED"/>
    <property type="match status" value="1"/>
</dbReference>
<dbReference type="InterPro" id="IPR018490">
    <property type="entry name" value="cNMP-bd_dom_sf"/>
</dbReference>
<keyword evidence="3" id="KW-1185">Reference proteome</keyword>
<evidence type="ECO:0000259" key="1">
    <source>
        <dbReference type="PROSITE" id="PS50042"/>
    </source>
</evidence>
<dbReference type="EMBL" id="SMLW01000425">
    <property type="protein sequence ID" value="MTI24532.1"/>
    <property type="molecule type" value="Genomic_DNA"/>
</dbReference>
<protein>
    <submittedName>
        <fullName evidence="2">Crp/Fnr family transcriptional regulator</fullName>
    </submittedName>
</protein>
<dbReference type="Gene3D" id="2.60.120.10">
    <property type="entry name" value="Jelly Rolls"/>
    <property type="match status" value="1"/>
</dbReference>
<dbReference type="InterPro" id="IPR000595">
    <property type="entry name" value="cNMP-bd_dom"/>
</dbReference>
<name>A0ABW9RKC2_9BACT</name>
<accession>A0ABW9RKC2</accession>
<reference evidence="2 3" key="1">
    <citation type="submission" date="2019-02" db="EMBL/GenBank/DDBJ databases">
        <authorList>
            <person name="Goldberg S.R."/>
            <person name="Haltli B.A."/>
            <person name="Correa H."/>
            <person name="Russell K.G."/>
        </authorList>
    </citation>
    <scope>NUCLEOTIDE SEQUENCE [LARGE SCALE GENOMIC DNA]</scope>
    <source>
        <strain evidence="2 3">JCM 16186</strain>
    </source>
</reference>
<evidence type="ECO:0000313" key="2">
    <source>
        <dbReference type="EMBL" id="MTI24532.1"/>
    </source>
</evidence>
<dbReference type="Proteomes" id="UP000798808">
    <property type="component" value="Unassembled WGS sequence"/>
</dbReference>
<gene>
    <name evidence="2" type="ORF">E1163_06185</name>
</gene>
<dbReference type="RefSeq" id="WP_155170575.1">
    <property type="nucleotide sequence ID" value="NZ_BAAAFL010000005.1"/>
</dbReference>
<sequence>MDIKLYHHIKRFVDIDTKEYEQIIGYFDPVTLAKKDTLIYGGEKCDKIYFVLEGCLHAYFIDNNGAEKTIQFAIKDWWITDFLAYHHRSKTDFFIQAVEVSEVLCISYAQQQKLLSCHPVMDSYFRQVYEIGYGAAIKRLQYIFTYSKEEIFYRFRDEFPEFVNRIPQYLVATYLGLTPEYLSKLRSKKVS</sequence>
<dbReference type="Pfam" id="PF00027">
    <property type="entry name" value="cNMP_binding"/>
    <property type="match status" value="1"/>
</dbReference>